<gene>
    <name evidence="2" type="ORF">C5167_045575</name>
</gene>
<dbReference type="GO" id="GO:0000462">
    <property type="term" value="P:maturation of SSU-rRNA from tricistronic rRNA transcript (SSU-rRNA, 5.8S rRNA, LSU-rRNA)"/>
    <property type="evidence" value="ECO:0007669"/>
    <property type="project" value="TreeGrafter"/>
</dbReference>
<dbReference type="GO" id="GO:0030686">
    <property type="term" value="C:90S preribosome"/>
    <property type="evidence" value="ECO:0007669"/>
    <property type="project" value="TreeGrafter"/>
</dbReference>
<dbReference type="AlphaFoldDB" id="A0A4Y7LEZ0"/>
<reference evidence="2 3" key="1">
    <citation type="journal article" date="2018" name="Science">
        <title>The opium poppy genome and morphinan production.</title>
        <authorList>
            <person name="Guo L."/>
            <person name="Winzer T."/>
            <person name="Yang X."/>
            <person name="Li Y."/>
            <person name="Ning Z."/>
            <person name="He Z."/>
            <person name="Teodor R."/>
            <person name="Lu Y."/>
            <person name="Bowser T.A."/>
            <person name="Graham I.A."/>
            <person name="Ye K."/>
        </authorList>
    </citation>
    <scope>NUCLEOTIDE SEQUENCE [LARGE SCALE GENOMIC DNA]</scope>
    <source>
        <strain evidence="3">cv. HN1</strain>
        <tissue evidence="2">Leaves</tissue>
    </source>
</reference>
<sequence>FKEQSHRSNSWPNTRPQYNSIRPIQFVECPNNMNGMIDAAKYANAGILLVDALWVHIAGVGDYPLADVTLFADVTLSADPIRLPPVAGNDKQMQINIEEPHLEIESFRRGAYLMFNKLAFKSSGTISADVLKFNHTVKIIEKIKRIGTPCLILNETALIKDMFTSDDEVDRFRDVKINTAHGIRWKINEAAVKSELPIRLRRNDGQPREGIAKCPFDCTICMSDTIHSSEWTQIEVPCNFHPLTTPLEPGNLVWQDSVNKRQKKLNESDESKHVLVIEEKKIATENVRKRCIDIYGEKLKDGPGQKRQKIEQRRAVIIVHPKLFGSGSGLRAQWVAPFRIVATADVLKSYHTAKIVERIKRIGTPCLIMNETALIKDMFTSDDEVNRFKNVKTKTAHRIQGKINEEPVSILGTADVLDFNPSAKKIKPIGTPSLILNETVVIRDMLKSDNEVDRVIGQYNGTTIIAAINKTGMYFIVNGLAYLLIDTDTAEKIKNVTRAKPHKGDYPKLFQLGEEMLVSVHGSNFWSNHIFDYLKPKVEGNKSEWLPQNCAEETQKILKEHVFTEDDLVKEGFPKEYDMSKVGCGIVFGAYIEDQEKGRVPSMWYANRDNCMEIIDADRCDGTIAKINDDNKTSVGYICRGSGGDKAESELLFYYSHQQTADDKLDRECLTIENGNLTKDEHAYVLFRSMRKAKEDPLTGGLFVSKRISPTGITDLHPMVCEDCLDMAIEDLELKVDPELKM</sequence>
<evidence type="ECO:0000259" key="1">
    <source>
        <dbReference type="SMART" id="SM01362"/>
    </source>
</evidence>
<dbReference type="STRING" id="3469.A0A4Y7LEZ0"/>
<dbReference type="Gramene" id="RZC82789">
    <property type="protein sequence ID" value="RZC82789"/>
    <property type="gene ID" value="C5167_045575"/>
</dbReference>
<evidence type="ECO:0000313" key="2">
    <source>
        <dbReference type="EMBL" id="RZC82789.1"/>
    </source>
</evidence>
<dbReference type="GO" id="GO:0005525">
    <property type="term" value="F:GTP binding"/>
    <property type="evidence" value="ECO:0007669"/>
    <property type="project" value="TreeGrafter"/>
</dbReference>
<dbReference type="SMART" id="SM01362">
    <property type="entry name" value="DUF663"/>
    <property type="match status" value="1"/>
</dbReference>
<keyword evidence="3" id="KW-1185">Reference proteome</keyword>
<name>A0A4Y7LEZ0_PAPSO</name>
<evidence type="ECO:0000313" key="3">
    <source>
        <dbReference type="Proteomes" id="UP000316621"/>
    </source>
</evidence>
<dbReference type="GO" id="GO:0000479">
    <property type="term" value="P:endonucleolytic cleavage of tricistronic rRNA transcript (SSU-rRNA, 5.8S rRNA, LSU-rRNA)"/>
    <property type="evidence" value="ECO:0007669"/>
    <property type="project" value="TreeGrafter"/>
</dbReference>
<dbReference type="InterPro" id="IPR007034">
    <property type="entry name" value="BMS1_TSR1_C"/>
</dbReference>
<dbReference type="InterPro" id="IPR039761">
    <property type="entry name" value="Bms1/Tsr1"/>
</dbReference>
<organism evidence="2 3">
    <name type="scientific">Papaver somniferum</name>
    <name type="common">Opium poppy</name>
    <dbReference type="NCBI Taxonomy" id="3469"/>
    <lineage>
        <taxon>Eukaryota</taxon>
        <taxon>Viridiplantae</taxon>
        <taxon>Streptophyta</taxon>
        <taxon>Embryophyta</taxon>
        <taxon>Tracheophyta</taxon>
        <taxon>Spermatophyta</taxon>
        <taxon>Magnoliopsida</taxon>
        <taxon>Ranunculales</taxon>
        <taxon>Papaveraceae</taxon>
        <taxon>Papaveroideae</taxon>
        <taxon>Papaver</taxon>
    </lineage>
</organism>
<dbReference type="Pfam" id="PF04950">
    <property type="entry name" value="RIBIOP_C"/>
    <property type="match status" value="2"/>
</dbReference>
<dbReference type="PANTHER" id="PTHR12858:SF2">
    <property type="entry name" value="RIBOSOME BIOGENESIS PROTEIN BMS1 HOMOLOG"/>
    <property type="match status" value="1"/>
</dbReference>
<dbReference type="PANTHER" id="PTHR12858">
    <property type="entry name" value="RIBOSOME BIOGENESIS PROTEIN"/>
    <property type="match status" value="1"/>
</dbReference>
<dbReference type="EMBL" id="CM010725">
    <property type="protein sequence ID" value="RZC82789.1"/>
    <property type="molecule type" value="Genomic_DNA"/>
</dbReference>
<dbReference type="Proteomes" id="UP000316621">
    <property type="component" value="Chromosome 11"/>
</dbReference>
<feature type="domain" description="Ribosome biogenesis protein BMS1/TSR1 C-terminal" evidence="1">
    <location>
        <begin position="2"/>
        <end position="234"/>
    </location>
</feature>
<dbReference type="GO" id="GO:0034511">
    <property type="term" value="F:U3 snoRNA binding"/>
    <property type="evidence" value="ECO:0007669"/>
    <property type="project" value="TreeGrafter"/>
</dbReference>
<protein>
    <recommendedName>
        <fullName evidence="1">Ribosome biogenesis protein BMS1/TSR1 C-terminal domain-containing protein</fullName>
    </recommendedName>
</protein>
<dbReference type="GO" id="GO:0003924">
    <property type="term" value="F:GTPase activity"/>
    <property type="evidence" value="ECO:0007669"/>
    <property type="project" value="TreeGrafter"/>
</dbReference>
<feature type="non-terminal residue" evidence="2">
    <location>
        <position position="1"/>
    </location>
</feature>
<proteinExistence type="predicted"/>
<accession>A0A4Y7LEZ0</accession>